<gene>
    <name evidence="1" type="ORF">QFC24_000793</name>
</gene>
<sequence length="116" mass="13225">MHSPLCGKEQRISTWRFLNEIMEEGGEKGIIRAIGVSNFGVNHLRQLEEAGLPAPAVNQIEPKASSLSRLRENIDIFDFALTPEEIQRIDMEMDLTKDNEYKGKRIALEWNPVNCD</sequence>
<accession>A0ACC2XUR4</accession>
<protein>
    <submittedName>
        <fullName evidence="1">Uncharacterized protein</fullName>
    </submittedName>
</protein>
<dbReference type="EMBL" id="JASBWV010000002">
    <property type="protein sequence ID" value="KAJ9127386.1"/>
    <property type="molecule type" value="Genomic_DNA"/>
</dbReference>
<comment type="caution">
    <text evidence="1">The sequence shown here is derived from an EMBL/GenBank/DDBJ whole genome shotgun (WGS) entry which is preliminary data.</text>
</comment>
<organism evidence="1 2">
    <name type="scientific">Naganishia onofrii</name>
    <dbReference type="NCBI Taxonomy" id="1851511"/>
    <lineage>
        <taxon>Eukaryota</taxon>
        <taxon>Fungi</taxon>
        <taxon>Dikarya</taxon>
        <taxon>Basidiomycota</taxon>
        <taxon>Agaricomycotina</taxon>
        <taxon>Tremellomycetes</taxon>
        <taxon>Filobasidiales</taxon>
        <taxon>Filobasidiaceae</taxon>
        <taxon>Naganishia</taxon>
    </lineage>
</organism>
<evidence type="ECO:0000313" key="1">
    <source>
        <dbReference type="EMBL" id="KAJ9127386.1"/>
    </source>
</evidence>
<reference evidence="1" key="1">
    <citation type="submission" date="2023-04" db="EMBL/GenBank/DDBJ databases">
        <title>Draft Genome sequencing of Naganishia species isolated from polar environments using Oxford Nanopore Technology.</title>
        <authorList>
            <person name="Leo P."/>
            <person name="Venkateswaran K."/>
        </authorList>
    </citation>
    <scope>NUCLEOTIDE SEQUENCE</scope>
    <source>
        <strain evidence="1">DBVPG 5303</strain>
    </source>
</reference>
<name>A0ACC2XUR4_9TREE</name>
<dbReference type="Proteomes" id="UP001234202">
    <property type="component" value="Unassembled WGS sequence"/>
</dbReference>
<keyword evidence="2" id="KW-1185">Reference proteome</keyword>
<proteinExistence type="predicted"/>
<evidence type="ECO:0000313" key="2">
    <source>
        <dbReference type="Proteomes" id="UP001234202"/>
    </source>
</evidence>